<feature type="domain" description="Malate synthase C-terminal" evidence="12">
    <location>
        <begin position="429"/>
        <end position="547"/>
    </location>
</feature>
<comment type="similarity">
    <text evidence="1 8">Belongs to the malate synthase family.</text>
</comment>
<gene>
    <name evidence="13" type="primary">aceB</name>
    <name evidence="13" type="ORF">Pla133_42910</name>
</gene>
<evidence type="ECO:0000256" key="7">
    <source>
        <dbReference type="PIRSR" id="PIRSR001363-1"/>
    </source>
</evidence>
<organism evidence="13 14">
    <name type="scientific">Engelhardtia mirabilis</name>
    <dbReference type="NCBI Taxonomy" id="2528011"/>
    <lineage>
        <taxon>Bacteria</taxon>
        <taxon>Pseudomonadati</taxon>
        <taxon>Planctomycetota</taxon>
        <taxon>Planctomycetia</taxon>
        <taxon>Planctomycetia incertae sedis</taxon>
        <taxon>Engelhardtia</taxon>
    </lineage>
</organism>
<comment type="pathway">
    <text evidence="8">Carbohydrate metabolism; glyoxylate cycle; (S)-malate from isocitrate: step 2/2.</text>
</comment>
<dbReference type="GO" id="GO:0006099">
    <property type="term" value="P:tricarboxylic acid cycle"/>
    <property type="evidence" value="ECO:0007669"/>
    <property type="project" value="UniProtKB-KW"/>
</dbReference>
<evidence type="ECO:0000256" key="8">
    <source>
        <dbReference type="RuleBase" id="RU000555"/>
    </source>
</evidence>
<feature type="active site" description="Proton acceptor" evidence="7">
    <location>
        <position position="183"/>
    </location>
</feature>
<comment type="catalytic activity">
    <reaction evidence="6 8">
        <text>glyoxylate + acetyl-CoA + H2O = (S)-malate + CoA + H(+)</text>
        <dbReference type="Rhea" id="RHEA:18181"/>
        <dbReference type="ChEBI" id="CHEBI:15377"/>
        <dbReference type="ChEBI" id="CHEBI:15378"/>
        <dbReference type="ChEBI" id="CHEBI:15589"/>
        <dbReference type="ChEBI" id="CHEBI:36655"/>
        <dbReference type="ChEBI" id="CHEBI:57287"/>
        <dbReference type="ChEBI" id="CHEBI:57288"/>
        <dbReference type="EC" id="2.3.3.9"/>
    </reaction>
</comment>
<feature type="compositionally biased region" description="Basic and acidic residues" evidence="9">
    <location>
        <begin position="1"/>
        <end position="14"/>
    </location>
</feature>
<keyword evidence="13" id="KW-0012">Acyltransferase</keyword>
<dbReference type="Pfam" id="PF01274">
    <property type="entry name" value="MS_TIM-barrel"/>
    <property type="match status" value="1"/>
</dbReference>
<sequence>MERPTTVGHADKLSRPSAPAAADSGALEIVGPLAARDRELLTPEVLALIERLERRFGPRIDELLEDRAEVQRRLDAGERPYFPSESACIREGNWRVAPIPADLQDRRVEITGPVERKMVINALNSGANCFMADFEDATTPTWRNLLDGQANLIDAVRGTIEYADEARGKTYRLNERTATLIVRPRGLHLREKHVLLDGRPIHGALFDAALYLAHNAHDLLAKGSGPYLYLAKLEHYREARLWNDVLLAMQDALGLPRGTVRVTVLIETITAAFQMDSILWELREHVTGLNCGRWDYVFSFIKRFRAHESFVLPDRDAVGMDRHFLRSYSRLLIRTCHRRGAFAMGGMAAQVPQRNDPAATAEAIARVRADKRREVNDGHDGTWVAHPALVAVAREEFDAVMTGPNQLGVEGGGPAIGRHDLLSVPTGKATERGLRAIVDVTLRYLESWLRGQGCVAIHGLMEDAATAEIARAQIWQWLRHGRRLDDGRLVDAELVEGVLTEQLTALRLEFGDERFERGRYLLAAQLLRELVFADEFPEFLTTAAYQYV</sequence>
<dbReference type="PIRSF" id="PIRSF001363">
    <property type="entry name" value="Malate_synth"/>
    <property type="match status" value="1"/>
</dbReference>
<dbReference type="EMBL" id="CP036287">
    <property type="protein sequence ID" value="QDU69174.1"/>
    <property type="molecule type" value="Genomic_DNA"/>
</dbReference>
<dbReference type="Gene3D" id="3.20.20.360">
    <property type="entry name" value="Malate synthase, domain 3"/>
    <property type="match status" value="1"/>
</dbReference>
<dbReference type="InterPro" id="IPR011076">
    <property type="entry name" value="Malate_synth_sf"/>
</dbReference>
<evidence type="ECO:0000256" key="1">
    <source>
        <dbReference type="ARBA" id="ARBA00006394"/>
    </source>
</evidence>
<dbReference type="Pfam" id="PF20656">
    <property type="entry name" value="MS_N"/>
    <property type="match status" value="1"/>
</dbReference>
<dbReference type="FunFam" id="3.20.20.360:FF:000001">
    <property type="entry name" value="Malate synthase"/>
    <property type="match status" value="1"/>
</dbReference>
<feature type="domain" description="Malate synthase TIM barrel" evidence="10">
    <location>
        <begin position="179"/>
        <end position="422"/>
    </location>
</feature>
<proteinExistence type="inferred from homology"/>
<evidence type="ECO:0000259" key="11">
    <source>
        <dbReference type="Pfam" id="PF20656"/>
    </source>
</evidence>
<dbReference type="InterPro" id="IPR001465">
    <property type="entry name" value="Malate_synthase_TIM"/>
</dbReference>
<dbReference type="AlphaFoldDB" id="A0A518BQC0"/>
<reference evidence="13 14" key="1">
    <citation type="submission" date="2019-02" db="EMBL/GenBank/DDBJ databases">
        <title>Deep-cultivation of Planctomycetes and their phenomic and genomic characterization uncovers novel biology.</title>
        <authorList>
            <person name="Wiegand S."/>
            <person name="Jogler M."/>
            <person name="Boedeker C."/>
            <person name="Pinto D."/>
            <person name="Vollmers J."/>
            <person name="Rivas-Marin E."/>
            <person name="Kohn T."/>
            <person name="Peeters S.H."/>
            <person name="Heuer A."/>
            <person name="Rast P."/>
            <person name="Oberbeckmann S."/>
            <person name="Bunk B."/>
            <person name="Jeske O."/>
            <person name="Meyerdierks A."/>
            <person name="Storesund J.E."/>
            <person name="Kallscheuer N."/>
            <person name="Luecker S."/>
            <person name="Lage O.M."/>
            <person name="Pohl T."/>
            <person name="Merkel B.J."/>
            <person name="Hornburger P."/>
            <person name="Mueller R.-W."/>
            <person name="Bruemmer F."/>
            <person name="Labrenz M."/>
            <person name="Spormann A.M."/>
            <person name="Op den Camp H."/>
            <person name="Overmann J."/>
            <person name="Amann R."/>
            <person name="Jetten M.S.M."/>
            <person name="Mascher T."/>
            <person name="Medema M.H."/>
            <person name="Devos D.P."/>
            <person name="Kaster A.-K."/>
            <person name="Ovreas L."/>
            <person name="Rohde M."/>
            <person name="Galperin M.Y."/>
            <person name="Jogler C."/>
        </authorList>
    </citation>
    <scope>NUCLEOTIDE SEQUENCE [LARGE SCALE GENOMIC DNA]</scope>
    <source>
        <strain evidence="13 14">Pla133</strain>
    </source>
</reference>
<keyword evidence="3 8" id="KW-0329">Glyoxylate bypass</keyword>
<keyword evidence="4 8" id="KW-0816">Tricarboxylic acid cycle</keyword>
<dbReference type="GO" id="GO:0004474">
    <property type="term" value="F:malate synthase activity"/>
    <property type="evidence" value="ECO:0007669"/>
    <property type="project" value="UniProtKB-EC"/>
</dbReference>
<dbReference type="GO" id="GO:0006097">
    <property type="term" value="P:glyoxylate cycle"/>
    <property type="evidence" value="ECO:0007669"/>
    <property type="project" value="UniProtKB-UniPathway"/>
</dbReference>
<dbReference type="InterPro" id="IPR044856">
    <property type="entry name" value="Malate_synth_C_sf"/>
</dbReference>
<dbReference type="EC" id="2.3.3.9" evidence="2 8"/>
<dbReference type="GO" id="GO:0005737">
    <property type="term" value="C:cytoplasm"/>
    <property type="evidence" value="ECO:0007669"/>
    <property type="project" value="TreeGrafter"/>
</dbReference>
<evidence type="ECO:0000256" key="2">
    <source>
        <dbReference type="ARBA" id="ARBA00012636"/>
    </source>
</evidence>
<dbReference type="InterPro" id="IPR019830">
    <property type="entry name" value="Malate_synthase_CS"/>
</dbReference>
<dbReference type="UniPathway" id="UPA00703">
    <property type="reaction ID" value="UER00720"/>
</dbReference>
<dbReference type="Proteomes" id="UP000316921">
    <property type="component" value="Chromosome"/>
</dbReference>
<dbReference type="PANTHER" id="PTHR42902:SF1">
    <property type="entry name" value="MALATE SYNTHASE 1-RELATED"/>
    <property type="match status" value="1"/>
</dbReference>
<dbReference type="KEGG" id="pbap:Pla133_42910"/>
<dbReference type="Pfam" id="PF20659">
    <property type="entry name" value="MS_C"/>
    <property type="match status" value="1"/>
</dbReference>
<feature type="domain" description="Malate synthase N-terminal" evidence="11">
    <location>
        <begin position="28"/>
        <end position="85"/>
    </location>
</feature>
<dbReference type="InterPro" id="IPR006252">
    <property type="entry name" value="Malate_synthA"/>
</dbReference>
<dbReference type="InterPro" id="IPR046363">
    <property type="entry name" value="MS_N_TIM-barrel_dom"/>
</dbReference>
<name>A0A518BQC0_9BACT</name>
<evidence type="ECO:0000259" key="12">
    <source>
        <dbReference type="Pfam" id="PF20659"/>
    </source>
</evidence>
<dbReference type="SUPFAM" id="SSF51645">
    <property type="entry name" value="Malate synthase G"/>
    <property type="match status" value="1"/>
</dbReference>
<evidence type="ECO:0000256" key="4">
    <source>
        <dbReference type="ARBA" id="ARBA00022532"/>
    </source>
</evidence>
<dbReference type="PANTHER" id="PTHR42902">
    <property type="entry name" value="MALATE SYNTHASE"/>
    <property type="match status" value="1"/>
</dbReference>
<evidence type="ECO:0000256" key="9">
    <source>
        <dbReference type="SAM" id="MobiDB-lite"/>
    </source>
</evidence>
<dbReference type="FunFam" id="1.20.1220.12:FF:000001">
    <property type="entry name" value="Malate synthase"/>
    <property type="match status" value="1"/>
</dbReference>
<feature type="active site" description="Proton donor" evidence="7">
    <location>
        <position position="463"/>
    </location>
</feature>
<dbReference type="NCBIfam" id="TIGR01344">
    <property type="entry name" value="malate_syn_A"/>
    <property type="match status" value="1"/>
</dbReference>
<protein>
    <recommendedName>
        <fullName evidence="2 8">Malate synthase</fullName>
        <ecNumber evidence="2 8">2.3.3.9</ecNumber>
    </recommendedName>
</protein>
<accession>A0A518BQC0</accession>
<keyword evidence="14" id="KW-1185">Reference proteome</keyword>
<evidence type="ECO:0000256" key="5">
    <source>
        <dbReference type="ARBA" id="ARBA00022679"/>
    </source>
</evidence>
<evidence type="ECO:0000256" key="6">
    <source>
        <dbReference type="ARBA" id="ARBA00047918"/>
    </source>
</evidence>
<dbReference type="CDD" id="cd00727">
    <property type="entry name" value="malate_synt_A"/>
    <property type="match status" value="1"/>
</dbReference>
<feature type="region of interest" description="Disordered" evidence="9">
    <location>
        <begin position="1"/>
        <end position="21"/>
    </location>
</feature>
<keyword evidence="5 8" id="KW-0808">Transferase</keyword>
<evidence type="ECO:0000313" key="14">
    <source>
        <dbReference type="Proteomes" id="UP000316921"/>
    </source>
</evidence>
<dbReference type="PROSITE" id="PS00510">
    <property type="entry name" value="MALATE_SYNTHASE"/>
    <property type="match status" value="1"/>
</dbReference>
<dbReference type="RefSeq" id="WP_145068834.1">
    <property type="nucleotide sequence ID" value="NZ_CP036287.1"/>
</dbReference>
<dbReference type="InterPro" id="IPR048356">
    <property type="entry name" value="MS_N"/>
</dbReference>
<evidence type="ECO:0000313" key="13">
    <source>
        <dbReference type="EMBL" id="QDU69174.1"/>
    </source>
</evidence>
<dbReference type="InterPro" id="IPR048355">
    <property type="entry name" value="MS_C"/>
</dbReference>
<dbReference type="Gene3D" id="1.20.1220.12">
    <property type="entry name" value="Malate synthase, domain III"/>
    <property type="match status" value="1"/>
</dbReference>
<evidence type="ECO:0000256" key="3">
    <source>
        <dbReference type="ARBA" id="ARBA00022435"/>
    </source>
</evidence>
<evidence type="ECO:0000259" key="10">
    <source>
        <dbReference type="Pfam" id="PF01274"/>
    </source>
</evidence>